<reference evidence="8" key="1">
    <citation type="submission" date="2008-06" db="EMBL/GenBank/DDBJ databases">
        <title>Complete sequence of plasmid of Prosthecochloris aestuarii DSM 271.</title>
        <authorList>
            <consortium name="US DOE Joint Genome Institute"/>
            <person name="Lucas S."/>
            <person name="Copeland A."/>
            <person name="Lapidus A."/>
            <person name="Glavina del Rio T."/>
            <person name="Dalin E."/>
            <person name="Tice H."/>
            <person name="Bruce D."/>
            <person name="Goodwin L."/>
            <person name="Pitluck S."/>
            <person name="Schmutz J."/>
            <person name="Larimer F."/>
            <person name="Land M."/>
            <person name="Hauser L."/>
            <person name="Kyrpides N."/>
            <person name="Anderson I."/>
            <person name="Liu Z."/>
            <person name="Li T."/>
            <person name="Zhao F."/>
            <person name="Overmann J."/>
            <person name="Bryant D.A."/>
            <person name="Richardson P."/>
        </authorList>
    </citation>
    <scope>NUCLEOTIDE SEQUENCE [LARGE SCALE GENOMIC DNA]</scope>
    <source>
        <strain evidence="8">DSM 271</strain>
        <plasmid evidence="8">pPAES01</plasmid>
    </source>
</reference>
<dbReference type="Pfam" id="PF00239">
    <property type="entry name" value="Resolvase"/>
    <property type="match status" value="1"/>
</dbReference>
<dbReference type="InterPro" id="IPR009057">
    <property type="entry name" value="Homeodomain-like_sf"/>
</dbReference>
<dbReference type="Gene3D" id="6.10.250.10">
    <property type="match status" value="1"/>
</dbReference>
<dbReference type="Gene3D" id="3.40.50.1390">
    <property type="entry name" value="Resolvase, N-terminal catalytic domain"/>
    <property type="match status" value="1"/>
</dbReference>
<keyword evidence="4" id="KW-0233">DNA recombination</keyword>
<dbReference type="eggNOG" id="COG1961">
    <property type="taxonomic scope" value="Bacteria"/>
</dbReference>
<dbReference type="GO" id="GO:0000150">
    <property type="term" value="F:DNA strand exchange activity"/>
    <property type="evidence" value="ECO:0007669"/>
    <property type="project" value="InterPro"/>
</dbReference>
<dbReference type="EMBL" id="CP001109">
    <property type="protein sequence ID" value="ACF47372.1"/>
    <property type="molecule type" value="Genomic_DNA"/>
</dbReference>
<dbReference type="RefSeq" id="WP_012509577.1">
    <property type="nucleotide sequence ID" value="NC_011061.1"/>
</dbReference>
<evidence type="ECO:0000256" key="5">
    <source>
        <dbReference type="PIRSR" id="PIRSR606118-50"/>
    </source>
</evidence>
<accession>B4S9P5</accession>
<dbReference type="GO" id="GO:0015074">
    <property type="term" value="P:DNA integration"/>
    <property type="evidence" value="ECO:0007669"/>
    <property type="project" value="UniProtKB-KW"/>
</dbReference>
<dbReference type="CDD" id="cd03768">
    <property type="entry name" value="SR_ResInv"/>
    <property type="match status" value="1"/>
</dbReference>
<evidence type="ECO:0000256" key="2">
    <source>
        <dbReference type="ARBA" id="ARBA00022908"/>
    </source>
</evidence>
<sequence length="196" mass="21754">MRLFGYARVSTGQQSLDLQVKTLKAAGVKPYRLFTDTESGSTMHRDGLLALRHKVEEGDVILITKLDRLGRDTADMIQLIKEFDELGVAVRFLDDGISTEGAMGTMVVTILSAVAQAERQRILERTNEGRMEAKAKGVQFGRKRSIDRKKVLALKEQGLGATDIARQMNIGRSTVYVILQDEKKRTMQRGKLSGGT</sequence>
<dbReference type="PANTHER" id="PTHR30461">
    <property type="entry name" value="DNA-INVERTASE FROM LAMBDOID PROPHAGE"/>
    <property type="match status" value="1"/>
</dbReference>
<dbReference type="PANTHER" id="PTHR30461:SF26">
    <property type="entry name" value="RESOLVASE HOMOLOG YNEB"/>
    <property type="match status" value="1"/>
</dbReference>
<keyword evidence="3" id="KW-0238">DNA-binding</keyword>
<evidence type="ECO:0000256" key="4">
    <source>
        <dbReference type="ARBA" id="ARBA00023172"/>
    </source>
</evidence>
<evidence type="ECO:0000313" key="8">
    <source>
        <dbReference type="EMBL" id="ACF47372.1"/>
    </source>
</evidence>
<dbReference type="InterPro" id="IPR006119">
    <property type="entry name" value="Resolv_N"/>
</dbReference>
<evidence type="ECO:0000313" key="9">
    <source>
        <dbReference type="Proteomes" id="UP000002725"/>
    </source>
</evidence>
<organism evidence="8 9">
    <name type="scientific">Prosthecochloris aestuarii (strain DSM 271 / SK 413)</name>
    <dbReference type="NCBI Taxonomy" id="290512"/>
    <lineage>
        <taxon>Bacteria</taxon>
        <taxon>Pseudomonadati</taxon>
        <taxon>Chlorobiota</taxon>
        <taxon>Chlorobiia</taxon>
        <taxon>Chlorobiales</taxon>
        <taxon>Chlorobiaceae</taxon>
        <taxon>Prosthecochloris</taxon>
    </lineage>
</organism>
<dbReference type="InterPro" id="IPR050639">
    <property type="entry name" value="SSR_resolvase"/>
</dbReference>
<feature type="domain" description="Resolvase/invertase-type recombinase catalytic" evidence="7">
    <location>
        <begin position="2"/>
        <end position="137"/>
    </location>
</feature>
<evidence type="ECO:0000256" key="1">
    <source>
        <dbReference type="ARBA" id="ARBA00009913"/>
    </source>
</evidence>
<dbReference type="Pfam" id="PF02796">
    <property type="entry name" value="HTH_7"/>
    <property type="match status" value="1"/>
</dbReference>
<dbReference type="AlphaFoldDB" id="B4S9P5"/>
<dbReference type="InterPro" id="IPR006118">
    <property type="entry name" value="Recombinase_CS"/>
</dbReference>
<evidence type="ECO:0000256" key="6">
    <source>
        <dbReference type="PROSITE-ProRule" id="PRU10137"/>
    </source>
</evidence>
<name>B4S9P5_PROA2</name>
<keyword evidence="8" id="KW-0614">Plasmid</keyword>
<evidence type="ECO:0000259" key="7">
    <source>
        <dbReference type="PROSITE" id="PS51736"/>
    </source>
</evidence>
<dbReference type="SUPFAM" id="SSF53041">
    <property type="entry name" value="Resolvase-like"/>
    <property type="match status" value="1"/>
</dbReference>
<dbReference type="GO" id="GO:0003677">
    <property type="term" value="F:DNA binding"/>
    <property type="evidence" value="ECO:0007669"/>
    <property type="project" value="UniProtKB-KW"/>
</dbReference>
<dbReference type="HOGENOM" id="CLU_010686_8_2_10"/>
<dbReference type="InterPro" id="IPR006120">
    <property type="entry name" value="Resolvase_HTH_dom"/>
</dbReference>
<dbReference type="KEGG" id="paa:Paes_2381"/>
<comment type="similarity">
    <text evidence="1">Belongs to the site-specific recombinase resolvase family.</text>
</comment>
<dbReference type="PROSITE" id="PS00397">
    <property type="entry name" value="RECOMBINASES_1"/>
    <property type="match status" value="1"/>
</dbReference>
<dbReference type="SMART" id="SM00857">
    <property type="entry name" value="Resolvase"/>
    <property type="match status" value="1"/>
</dbReference>
<dbReference type="Proteomes" id="UP000002725">
    <property type="component" value="Plasmid pPAES01"/>
</dbReference>
<geneLocation type="plasmid" evidence="8 9">
    <name>pPAES01</name>
</geneLocation>
<dbReference type="Gene3D" id="1.10.10.60">
    <property type="entry name" value="Homeodomain-like"/>
    <property type="match status" value="1"/>
</dbReference>
<feature type="active site" description="O-(5'-phospho-DNA)-serine intermediate" evidence="5 6">
    <location>
        <position position="10"/>
    </location>
</feature>
<gene>
    <name evidence="8" type="ordered locus">Paes_2381</name>
</gene>
<keyword evidence="9" id="KW-1185">Reference proteome</keyword>
<evidence type="ECO:0000256" key="3">
    <source>
        <dbReference type="ARBA" id="ARBA00023125"/>
    </source>
</evidence>
<dbReference type="PROSITE" id="PS00398">
    <property type="entry name" value="RECOMBINASES_2"/>
    <property type="match status" value="1"/>
</dbReference>
<keyword evidence="2" id="KW-0229">DNA integration</keyword>
<proteinExistence type="inferred from homology"/>
<protein>
    <submittedName>
        <fullName evidence="8">Resolvase domain</fullName>
    </submittedName>
</protein>
<dbReference type="PROSITE" id="PS51736">
    <property type="entry name" value="RECOMBINASES_3"/>
    <property type="match status" value="1"/>
</dbReference>
<dbReference type="InterPro" id="IPR036162">
    <property type="entry name" value="Resolvase-like_N_sf"/>
</dbReference>
<dbReference type="SUPFAM" id="SSF46689">
    <property type="entry name" value="Homeodomain-like"/>
    <property type="match status" value="1"/>
</dbReference>